<dbReference type="SFLD" id="SFLDG01129">
    <property type="entry name" value="C1.5:_HAD__Beta-PGM__Phosphata"/>
    <property type="match status" value="1"/>
</dbReference>
<dbReference type="PANTHER" id="PTHR43481:SF4">
    <property type="entry name" value="GLYCEROL-1-PHOSPHATE PHOSPHOHYDROLASE 1-RELATED"/>
    <property type="match status" value="1"/>
</dbReference>
<evidence type="ECO:0000313" key="2">
    <source>
        <dbReference type="Proteomes" id="UP000824162"/>
    </source>
</evidence>
<organism evidence="1 2">
    <name type="scientific">Candidatus Monoglobus merdigallinarum</name>
    <dbReference type="NCBI Taxonomy" id="2838698"/>
    <lineage>
        <taxon>Bacteria</taxon>
        <taxon>Bacillati</taxon>
        <taxon>Bacillota</taxon>
        <taxon>Clostridia</taxon>
        <taxon>Monoglobales</taxon>
        <taxon>Monoglobaceae</taxon>
        <taxon>Monoglobus</taxon>
    </lineage>
</organism>
<dbReference type="Gene3D" id="1.10.150.240">
    <property type="entry name" value="Putative phosphatase, domain 2"/>
    <property type="match status" value="1"/>
</dbReference>
<comment type="caution">
    <text evidence="1">The sequence shown here is derived from an EMBL/GenBank/DDBJ whole genome shotgun (WGS) entry which is preliminary data.</text>
</comment>
<evidence type="ECO:0000313" key="1">
    <source>
        <dbReference type="EMBL" id="HIV85726.1"/>
    </source>
</evidence>
<dbReference type="EMBL" id="DXIJ01000055">
    <property type="protein sequence ID" value="HIV85726.1"/>
    <property type="molecule type" value="Genomic_DNA"/>
</dbReference>
<dbReference type="AlphaFoldDB" id="A0A9D1TLN8"/>
<dbReference type="SUPFAM" id="SSF56784">
    <property type="entry name" value="HAD-like"/>
    <property type="match status" value="1"/>
</dbReference>
<dbReference type="GO" id="GO:0050308">
    <property type="term" value="F:sugar-phosphatase activity"/>
    <property type="evidence" value="ECO:0007669"/>
    <property type="project" value="TreeGrafter"/>
</dbReference>
<dbReference type="PANTHER" id="PTHR43481">
    <property type="entry name" value="FRUCTOSE-1-PHOSPHATE PHOSPHATASE"/>
    <property type="match status" value="1"/>
</dbReference>
<reference evidence="1" key="2">
    <citation type="submission" date="2021-04" db="EMBL/GenBank/DDBJ databases">
        <authorList>
            <person name="Gilroy R."/>
        </authorList>
    </citation>
    <scope>NUCLEOTIDE SEQUENCE</scope>
    <source>
        <strain evidence="1">5790</strain>
    </source>
</reference>
<protein>
    <submittedName>
        <fullName evidence="1">HAD family phosphatase</fullName>
    </submittedName>
</protein>
<proteinExistence type="predicted"/>
<gene>
    <name evidence="1" type="ORF">H9900_02820</name>
</gene>
<dbReference type="InterPro" id="IPR036412">
    <property type="entry name" value="HAD-like_sf"/>
</dbReference>
<dbReference type="Pfam" id="PF13419">
    <property type="entry name" value="HAD_2"/>
    <property type="match status" value="1"/>
</dbReference>
<sequence length="224" mass="24428">MSKDLRAVRGVLFDMDGTLYDSESTSIFAWAVAGREYGLSIPRRFMVECIGLPTRDIEEKFYKELSRDIDYKEFRARKLKVMSDIIESAGVDFKPGVHEMLACIKKLGLLSAVVTSTTTSRALYNLKAGGILESFDTVVSGDMVKKGKPAPDCYILAAKKLGLKTSECLVAEDSRNGILAASAAGCVSVLIPDILEPDSDMLAAADYVKKDLTELAELLEGAQR</sequence>
<dbReference type="InterPro" id="IPR023214">
    <property type="entry name" value="HAD_sf"/>
</dbReference>
<name>A0A9D1TLN8_9FIRM</name>
<accession>A0A9D1TLN8</accession>
<dbReference type="InterPro" id="IPR006439">
    <property type="entry name" value="HAD-SF_hydro_IA"/>
</dbReference>
<dbReference type="Gene3D" id="3.40.50.1000">
    <property type="entry name" value="HAD superfamily/HAD-like"/>
    <property type="match status" value="1"/>
</dbReference>
<dbReference type="SFLD" id="SFLDS00003">
    <property type="entry name" value="Haloacid_Dehalogenase"/>
    <property type="match status" value="1"/>
</dbReference>
<dbReference type="NCBIfam" id="TIGR01509">
    <property type="entry name" value="HAD-SF-IA-v3"/>
    <property type="match status" value="1"/>
</dbReference>
<dbReference type="InterPro" id="IPR023198">
    <property type="entry name" value="PGP-like_dom2"/>
</dbReference>
<dbReference type="Proteomes" id="UP000824162">
    <property type="component" value="Unassembled WGS sequence"/>
</dbReference>
<dbReference type="InterPro" id="IPR041492">
    <property type="entry name" value="HAD_2"/>
</dbReference>
<reference evidence="1" key="1">
    <citation type="journal article" date="2021" name="PeerJ">
        <title>Extensive microbial diversity within the chicken gut microbiome revealed by metagenomics and culture.</title>
        <authorList>
            <person name="Gilroy R."/>
            <person name="Ravi A."/>
            <person name="Getino M."/>
            <person name="Pursley I."/>
            <person name="Horton D.L."/>
            <person name="Alikhan N.F."/>
            <person name="Baker D."/>
            <person name="Gharbi K."/>
            <person name="Hall N."/>
            <person name="Watson M."/>
            <person name="Adriaenssens E.M."/>
            <person name="Foster-Nyarko E."/>
            <person name="Jarju S."/>
            <person name="Secka A."/>
            <person name="Antonio M."/>
            <person name="Oren A."/>
            <person name="Chaudhuri R.R."/>
            <person name="La Ragione R."/>
            <person name="Hildebrand F."/>
            <person name="Pallen M.J."/>
        </authorList>
    </citation>
    <scope>NUCLEOTIDE SEQUENCE</scope>
    <source>
        <strain evidence="1">5790</strain>
    </source>
</reference>
<dbReference type="InterPro" id="IPR051806">
    <property type="entry name" value="HAD-like_SPP"/>
</dbReference>